<dbReference type="EMBL" id="JAAPAO010000379">
    <property type="protein sequence ID" value="KAF4661405.1"/>
    <property type="molecule type" value="Genomic_DNA"/>
</dbReference>
<accession>A0A7J6LQ25</accession>
<gene>
    <name evidence="2" type="ORF">FOL47_006692</name>
</gene>
<dbReference type="AlphaFoldDB" id="A0A7J6LQ25"/>
<protein>
    <recommendedName>
        <fullName evidence="4">Myb/SANT-like DNA-binding domain-containing protein</fullName>
    </recommendedName>
</protein>
<feature type="compositionally biased region" description="Polar residues" evidence="1">
    <location>
        <begin position="131"/>
        <end position="146"/>
    </location>
</feature>
<comment type="caution">
    <text evidence="2">The sequence shown here is derived from an EMBL/GenBank/DDBJ whole genome shotgun (WGS) entry which is preliminary data.</text>
</comment>
<feature type="compositionally biased region" description="Low complexity" evidence="1">
    <location>
        <begin position="115"/>
        <end position="130"/>
    </location>
</feature>
<name>A0A7J6LQ25_PERCH</name>
<feature type="region of interest" description="Disordered" evidence="1">
    <location>
        <begin position="115"/>
        <end position="146"/>
    </location>
</feature>
<dbReference type="OrthoDB" id="446819at2759"/>
<dbReference type="Proteomes" id="UP000591131">
    <property type="component" value="Unassembled WGS sequence"/>
</dbReference>
<sequence length="223" mass="24646">MSQYIRFSSDDLKVFEAEILYRAKIIVSRSSSRDAVAARGQAFDDVASELRKANGNVFRTPKQVRTKWASTRQKIMAYYKTGKLPQSKPEADLVKNMAESLRSLLLQPQQLISDNTSTTATSTTSTTATTRGISNNRVSSSLTSTPSPCAHDGDSYYIKQHNILENGGRCDIISDASSSMHSPQRNIRARNDNNIVAASSSAAAVNKIMRRSYDRNTDITTRL</sequence>
<keyword evidence="3" id="KW-1185">Reference proteome</keyword>
<evidence type="ECO:0000313" key="3">
    <source>
        <dbReference type="Proteomes" id="UP000591131"/>
    </source>
</evidence>
<evidence type="ECO:0000313" key="2">
    <source>
        <dbReference type="EMBL" id="KAF4661405.1"/>
    </source>
</evidence>
<proteinExistence type="predicted"/>
<organism evidence="2 3">
    <name type="scientific">Perkinsus chesapeaki</name>
    <name type="common">Clam parasite</name>
    <name type="synonym">Perkinsus andrewsi</name>
    <dbReference type="NCBI Taxonomy" id="330153"/>
    <lineage>
        <taxon>Eukaryota</taxon>
        <taxon>Sar</taxon>
        <taxon>Alveolata</taxon>
        <taxon>Perkinsozoa</taxon>
        <taxon>Perkinsea</taxon>
        <taxon>Perkinsida</taxon>
        <taxon>Perkinsidae</taxon>
        <taxon>Perkinsus</taxon>
    </lineage>
</organism>
<evidence type="ECO:0000256" key="1">
    <source>
        <dbReference type="SAM" id="MobiDB-lite"/>
    </source>
</evidence>
<evidence type="ECO:0008006" key="4">
    <source>
        <dbReference type="Google" id="ProtNLM"/>
    </source>
</evidence>
<reference evidence="2 3" key="1">
    <citation type="submission" date="2020-04" db="EMBL/GenBank/DDBJ databases">
        <title>Perkinsus chesapeaki whole genome sequence.</title>
        <authorList>
            <person name="Bogema D.R."/>
        </authorList>
    </citation>
    <scope>NUCLEOTIDE SEQUENCE [LARGE SCALE GENOMIC DNA]</scope>
    <source>
        <strain evidence="2">ATCC PRA-425</strain>
    </source>
</reference>